<evidence type="ECO:0000313" key="3">
    <source>
        <dbReference type="EMBL" id="QQO74652.1"/>
    </source>
</evidence>
<keyword evidence="1" id="KW-1133">Transmembrane helix</keyword>
<dbReference type="InterPro" id="IPR009810">
    <property type="entry name" value="Nodulin_late_dom"/>
</dbReference>
<protein>
    <submittedName>
        <fullName evidence="3">Nodule-specific cysteine-rich peptide G36</fullName>
    </submittedName>
</protein>
<accession>A0A7T8IG06</accession>
<dbReference type="AlphaFoldDB" id="A0A7T8IG06"/>
<organism evidence="3">
    <name type="scientific">Pisum sativum</name>
    <name type="common">Garden pea</name>
    <name type="synonym">Lathyrus oleraceus</name>
    <dbReference type="NCBI Taxonomy" id="3888"/>
    <lineage>
        <taxon>Eukaryota</taxon>
        <taxon>Viridiplantae</taxon>
        <taxon>Streptophyta</taxon>
        <taxon>Embryophyta</taxon>
        <taxon>Tracheophyta</taxon>
        <taxon>Spermatophyta</taxon>
        <taxon>Magnoliopsida</taxon>
        <taxon>eudicotyledons</taxon>
        <taxon>Gunneridae</taxon>
        <taxon>Pentapetalae</taxon>
        <taxon>rosids</taxon>
        <taxon>fabids</taxon>
        <taxon>Fabales</taxon>
        <taxon>Fabaceae</taxon>
        <taxon>Papilionoideae</taxon>
        <taxon>50 kb inversion clade</taxon>
        <taxon>NPAAA clade</taxon>
        <taxon>Hologalegina</taxon>
        <taxon>IRL clade</taxon>
        <taxon>Fabeae</taxon>
        <taxon>Lathyrus</taxon>
    </lineage>
</organism>
<keyword evidence="1" id="KW-0472">Membrane</keyword>
<dbReference type="Pfam" id="PF07127">
    <property type="entry name" value="Nodulin_late"/>
    <property type="match status" value="1"/>
</dbReference>
<dbReference type="GO" id="GO:0046872">
    <property type="term" value="F:metal ion binding"/>
    <property type="evidence" value="ECO:0007669"/>
    <property type="project" value="InterPro"/>
</dbReference>
<reference evidence="3" key="1">
    <citation type="journal article" date="2020" name="Mol. Cell">
        <title>Proteome analysis reveals a significant host-specific response in Rhizobium leguminosarum bv viciae endosymbiotic cells.</title>
        <authorList>
            <person name="Duran D."/>
            <person name="Albareda M."/>
            <person name="Marina A."/>
            <person name="Garcia C."/>
            <person name="Ruiz-Argueso T."/>
            <person name="Palacios J."/>
        </authorList>
    </citation>
    <scope>NUCLEOTIDE SEQUENCE</scope>
    <source>
        <tissue evidence="3">Root nodules</tissue>
    </source>
</reference>
<proteinExistence type="evidence at transcript level"/>
<dbReference type="EMBL" id="MT371134">
    <property type="protein sequence ID" value="QQO74652.1"/>
    <property type="molecule type" value="mRNA"/>
</dbReference>
<evidence type="ECO:0000259" key="2">
    <source>
        <dbReference type="Pfam" id="PF07127"/>
    </source>
</evidence>
<sequence>MKEVNMIGIVKFVYVMIIFLSFFLVGKNVHGLTCLEDIDCPGSMCAFTFYPICVYGICDCIGLALN</sequence>
<name>A0A7T8IG06_PEA</name>
<feature type="transmembrane region" description="Helical" evidence="1">
    <location>
        <begin position="6"/>
        <end position="25"/>
    </location>
</feature>
<feature type="domain" description="Late nodulin" evidence="2">
    <location>
        <begin position="6"/>
        <end position="58"/>
    </location>
</feature>
<evidence type="ECO:0000256" key="1">
    <source>
        <dbReference type="SAM" id="Phobius"/>
    </source>
</evidence>
<keyword evidence="1" id="KW-0812">Transmembrane</keyword>